<comment type="caution">
    <text evidence="4">The sequence shown here is derived from an EMBL/GenBank/DDBJ whole genome shotgun (WGS) entry which is preliminary data.</text>
</comment>
<keyword evidence="5" id="KW-1185">Reference proteome</keyword>
<name>A0A9X0A1F6_9CNID</name>
<dbReference type="SMART" id="SM00750">
    <property type="entry name" value="KIND"/>
    <property type="match status" value="1"/>
</dbReference>
<dbReference type="OrthoDB" id="5990168at2759"/>
<evidence type="ECO:0000256" key="1">
    <source>
        <dbReference type="ARBA" id="ARBA00022737"/>
    </source>
</evidence>
<dbReference type="PANTHER" id="PTHR46900:SF2">
    <property type="entry name" value="TYROSINE-PROTEIN PHOSPHATASE NON-RECEPTOR TYPE 13"/>
    <property type="match status" value="1"/>
</dbReference>
<dbReference type="PROSITE" id="PS51377">
    <property type="entry name" value="KIND"/>
    <property type="match status" value="1"/>
</dbReference>
<feature type="compositionally biased region" description="Polar residues" evidence="2">
    <location>
        <begin position="260"/>
        <end position="296"/>
    </location>
</feature>
<keyword evidence="1" id="KW-0677">Repeat</keyword>
<dbReference type="Proteomes" id="UP001163046">
    <property type="component" value="Unassembled WGS sequence"/>
</dbReference>
<reference evidence="4" key="1">
    <citation type="submission" date="2023-01" db="EMBL/GenBank/DDBJ databases">
        <title>Genome assembly of the deep-sea coral Lophelia pertusa.</title>
        <authorList>
            <person name="Herrera S."/>
            <person name="Cordes E."/>
        </authorList>
    </citation>
    <scope>NUCLEOTIDE SEQUENCE</scope>
    <source>
        <strain evidence="4">USNM1676648</strain>
        <tissue evidence="4">Polyp</tissue>
    </source>
</reference>
<evidence type="ECO:0000313" key="4">
    <source>
        <dbReference type="EMBL" id="KAJ7391637.1"/>
    </source>
</evidence>
<evidence type="ECO:0000256" key="2">
    <source>
        <dbReference type="SAM" id="MobiDB-lite"/>
    </source>
</evidence>
<accession>A0A9X0A1F6</accession>
<dbReference type="InterPro" id="IPR011019">
    <property type="entry name" value="KIND_dom"/>
</dbReference>
<dbReference type="SUPFAM" id="SSF56112">
    <property type="entry name" value="Protein kinase-like (PK-like)"/>
    <property type="match status" value="1"/>
</dbReference>
<dbReference type="GO" id="GO:0004725">
    <property type="term" value="F:protein tyrosine phosphatase activity"/>
    <property type="evidence" value="ECO:0007669"/>
    <property type="project" value="UniProtKB-EC"/>
</dbReference>
<dbReference type="EC" id="3.1.3.48" evidence="4"/>
<feature type="compositionally biased region" description="Polar residues" evidence="2">
    <location>
        <begin position="303"/>
        <end position="335"/>
    </location>
</feature>
<proteinExistence type="predicted"/>
<dbReference type="EMBL" id="MU825405">
    <property type="protein sequence ID" value="KAJ7391637.1"/>
    <property type="molecule type" value="Genomic_DNA"/>
</dbReference>
<organism evidence="4 5">
    <name type="scientific">Desmophyllum pertusum</name>
    <dbReference type="NCBI Taxonomy" id="174260"/>
    <lineage>
        <taxon>Eukaryota</taxon>
        <taxon>Metazoa</taxon>
        <taxon>Cnidaria</taxon>
        <taxon>Anthozoa</taxon>
        <taxon>Hexacorallia</taxon>
        <taxon>Scleractinia</taxon>
        <taxon>Caryophylliina</taxon>
        <taxon>Caryophylliidae</taxon>
        <taxon>Desmophyllum</taxon>
    </lineage>
</organism>
<gene>
    <name evidence="4" type="primary">PTPN13_2</name>
    <name evidence="4" type="ORF">OS493_017334</name>
</gene>
<keyword evidence="4" id="KW-0378">Hydrolase</keyword>
<dbReference type="AlphaFoldDB" id="A0A9X0A1F6"/>
<dbReference type="InterPro" id="IPR011009">
    <property type="entry name" value="Kinase-like_dom_sf"/>
</dbReference>
<dbReference type="Gene3D" id="1.10.510.10">
    <property type="entry name" value="Transferase(Phosphotransferase) domain 1"/>
    <property type="match status" value="1"/>
</dbReference>
<protein>
    <submittedName>
        <fullName evidence="4">Tyrosine-protein phosphatase non-receptor type 13</fullName>
        <ecNumber evidence="4">3.1.3.48</ecNumber>
    </submittedName>
</protein>
<evidence type="ECO:0000313" key="5">
    <source>
        <dbReference type="Proteomes" id="UP001163046"/>
    </source>
</evidence>
<feature type="region of interest" description="Disordered" evidence="2">
    <location>
        <begin position="433"/>
        <end position="472"/>
    </location>
</feature>
<feature type="domain" description="KIND" evidence="3">
    <location>
        <begin position="9"/>
        <end position="191"/>
    </location>
</feature>
<feature type="compositionally biased region" description="Basic and acidic residues" evidence="2">
    <location>
        <begin position="243"/>
        <end position="259"/>
    </location>
</feature>
<feature type="compositionally biased region" description="Polar residues" evidence="2">
    <location>
        <begin position="379"/>
        <end position="400"/>
    </location>
</feature>
<dbReference type="InterPro" id="IPR052074">
    <property type="entry name" value="NonRcpt_TyrProt_Phosphatase"/>
</dbReference>
<evidence type="ECO:0000259" key="3">
    <source>
        <dbReference type="PROSITE" id="PS51377"/>
    </source>
</evidence>
<sequence>MPALTANSVTLDEILEVRAGPLSEQELWALLSQSSVALQDVFIKGKARRKGLLTYTITPESLLLCHNGKVKFSLHTVSSRNRPYTAPEMYSKHSKPIGSEGTLEKICIYSLGMTLYHAAEYEIPVGKPVNLSENLENILLSMCEESSQLRIALTKVLEVCHGHRKRRRFNGLIVSMVTAVLGDDVPDNDEEDDSFEEETVHINHSEFMNGGVHQQLLRSNYRRSGSPTELALTPRSKQARIPHVLDKYKDHLDRMRSDRSQPSSPSNLSNGLISIDQSQPSSYDQSEPTTHDQSWSGMRDQSRPSSSATLQNGTSWNHLPLSSSLDKYEQGTHQNGVPKAGYFEGPSRGLDPDVQNVQSRPDLVPATRNSTLRRFDSDASITDTSSMVSGPQSSMLSEGRSSMMSIMQGSYAPESYLTDGYESEPYLTSIGSSASRTAFRAGKDPRISNDRQYSSTMDLRKHVMSQKKFTRD</sequence>
<feature type="compositionally biased region" description="Basic residues" evidence="2">
    <location>
        <begin position="462"/>
        <end position="472"/>
    </location>
</feature>
<feature type="region of interest" description="Disordered" evidence="2">
    <location>
        <begin position="223"/>
        <end position="400"/>
    </location>
</feature>
<dbReference type="PANTHER" id="PTHR46900">
    <property type="entry name" value="TYROSINE-PROTEIN PHOSPHATASE NON-RECEPTOR TYPE 13"/>
    <property type="match status" value="1"/>
</dbReference>